<feature type="non-terminal residue" evidence="1">
    <location>
        <position position="1"/>
    </location>
</feature>
<protein>
    <submittedName>
        <fullName evidence="1">Uncharacterized protein</fullName>
    </submittedName>
</protein>
<evidence type="ECO:0000313" key="1">
    <source>
        <dbReference type="EMBL" id="GAG36564.1"/>
    </source>
</evidence>
<reference evidence="1" key="1">
    <citation type="journal article" date="2014" name="Front. Microbiol.">
        <title>High frequency of phylogenetically diverse reductive dehalogenase-homologous genes in deep subseafloor sedimentary metagenomes.</title>
        <authorList>
            <person name="Kawai M."/>
            <person name="Futagami T."/>
            <person name="Toyoda A."/>
            <person name="Takaki Y."/>
            <person name="Nishi S."/>
            <person name="Hori S."/>
            <person name="Arai W."/>
            <person name="Tsubouchi T."/>
            <person name="Morono Y."/>
            <person name="Uchiyama I."/>
            <person name="Ito T."/>
            <person name="Fujiyama A."/>
            <person name="Inagaki F."/>
            <person name="Takami H."/>
        </authorList>
    </citation>
    <scope>NUCLEOTIDE SEQUENCE</scope>
    <source>
        <strain evidence="1">Expedition CK06-06</strain>
    </source>
</reference>
<sequence length="248" mass="25842">GLGLVSGIEYVEVGEVTKAFVSPGIVDARVGDKILTNQAGDYFIKSSDGIAQIPSTWDLTTNPNIALIKKGDPSQLPGKSEVGLGFTGGIKDYFTNNLGKNLISAAGIGLVTGGIGAMIGGKDGFKWGFVSGFVGVTAKQIATSIVGKGGAVFSIGKFKITPGLFGIGVGVAIFVLTYKKTSTEIVEFNCLPYQPPIGGRDCELCNENEMIGCSEYRCKSLGQACELLNAGTEQEACAWVNPRDVTSP</sequence>
<dbReference type="AlphaFoldDB" id="X0X050"/>
<proteinExistence type="predicted"/>
<accession>X0X050</accession>
<feature type="non-terminal residue" evidence="1">
    <location>
        <position position="248"/>
    </location>
</feature>
<comment type="caution">
    <text evidence="1">The sequence shown here is derived from an EMBL/GenBank/DDBJ whole genome shotgun (WGS) entry which is preliminary data.</text>
</comment>
<dbReference type="EMBL" id="BARS01044474">
    <property type="protein sequence ID" value="GAG36564.1"/>
    <property type="molecule type" value="Genomic_DNA"/>
</dbReference>
<name>X0X050_9ZZZZ</name>
<organism evidence="1">
    <name type="scientific">marine sediment metagenome</name>
    <dbReference type="NCBI Taxonomy" id="412755"/>
    <lineage>
        <taxon>unclassified sequences</taxon>
        <taxon>metagenomes</taxon>
        <taxon>ecological metagenomes</taxon>
    </lineage>
</organism>
<gene>
    <name evidence="1" type="ORF">S01H1_67183</name>
</gene>